<comment type="caution">
    <text evidence="5">The sequence shown here is derived from an EMBL/GenBank/DDBJ whole genome shotgun (WGS) entry which is preliminary data.</text>
</comment>
<dbReference type="CDD" id="cd08349">
    <property type="entry name" value="BLMA_like"/>
    <property type="match status" value="1"/>
</dbReference>
<evidence type="ECO:0000313" key="6">
    <source>
        <dbReference type="Proteomes" id="UP000019270"/>
    </source>
</evidence>
<evidence type="ECO:0000313" key="5">
    <source>
        <dbReference type="EMBL" id="EWG08628.1"/>
    </source>
</evidence>
<gene>
    <name evidence="5" type="ORF">PBF_23303</name>
</gene>
<comment type="similarity">
    <text evidence="1">Belongs to the bleomycin resistance protein family.</text>
</comment>
<dbReference type="PROSITE" id="PS51819">
    <property type="entry name" value="VOC"/>
    <property type="match status" value="1"/>
</dbReference>
<dbReference type="OrthoDB" id="9803104at2"/>
<reference evidence="5 6" key="2">
    <citation type="journal article" date="2016" name="Sci. Rep.">
        <title>A novel serine protease, Sep1, from Bacillus firmus DS-1 has nematicidal activity and degrades multiple intestinal-associated nematode proteins.</title>
        <authorList>
            <person name="Geng C."/>
            <person name="Nie X."/>
            <person name="Tang Z."/>
            <person name="Zhang Y."/>
            <person name="Lin J."/>
            <person name="Sun M."/>
            <person name="Peng D."/>
        </authorList>
    </citation>
    <scope>NUCLEOTIDE SEQUENCE [LARGE SCALE GENOMIC DNA]</scope>
    <source>
        <strain evidence="5 6">DS1</strain>
    </source>
</reference>
<evidence type="ECO:0000256" key="2">
    <source>
        <dbReference type="ARBA" id="ARBA00021572"/>
    </source>
</evidence>
<dbReference type="AlphaFoldDB" id="W7KR80"/>
<proteinExistence type="inferred from homology"/>
<dbReference type="Gene3D" id="3.10.180.10">
    <property type="entry name" value="2,3-Dihydroxybiphenyl 1,2-Dioxygenase, domain 1"/>
    <property type="match status" value="1"/>
</dbReference>
<feature type="domain" description="VOC" evidence="4">
    <location>
        <begin position="1"/>
        <end position="115"/>
    </location>
</feature>
<sequence length="116" mass="13603">MITPIFRIFDVEKAEAFYIDYLGFKLDWTHQFEENMPKYIQISLKNAVIHLSEHHGDSTPGSAIRIKISNIKKYISTLLEKEYANVKPDLENTPWNTTEFTIIDPFSNKISFFEDI</sequence>
<organism evidence="5 6">
    <name type="scientific">Cytobacillus firmus DS1</name>
    <dbReference type="NCBI Taxonomy" id="1307436"/>
    <lineage>
        <taxon>Bacteria</taxon>
        <taxon>Bacillati</taxon>
        <taxon>Bacillota</taxon>
        <taxon>Bacilli</taxon>
        <taxon>Bacillales</taxon>
        <taxon>Bacillaceae</taxon>
        <taxon>Cytobacillus</taxon>
    </lineage>
</organism>
<dbReference type="EMBL" id="APVL01000034">
    <property type="protein sequence ID" value="EWG08628.1"/>
    <property type="molecule type" value="Genomic_DNA"/>
</dbReference>
<dbReference type="RefSeq" id="WP_035333170.1">
    <property type="nucleotide sequence ID" value="NZ_APVL01000034.1"/>
</dbReference>
<dbReference type="Proteomes" id="UP000019270">
    <property type="component" value="Unassembled WGS sequence"/>
</dbReference>
<dbReference type="InterPro" id="IPR029068">
    <property type="entry name" value="Glyas_Bleomycin-R_OHBP_Dase"/>
</dbReference>
<keyword evidence="5" id="KW-0560">Oxidoreductase</keyword>
<evidence type="ECO:0000259" key="4">
    <source>
        <dbReference type="PROSITE" id="PS51819"/>
    </source>
</evidence>
<name>W7KR80_CYTFI</name>
<evidence type="ECO:0000256" key="1">
    <source>
        <dbReference type="ARBA" id="ARBA00011051"/>
    </source>
</evidence>
<accession>W7KR80</accession>
<keyword evidence="3" id="KW-0046">Antibiotic resistance</keyword>
<dbReference type="Pfam" id="PF19581">
    <property type="entry name" value="Glyoxalase_7"/>
    <property type="match status" value="1"/>
</dbReference>
<evidence type="ECO:0000256" key="3">
    <source>
        <dbReference type="ARBA" id="ARBA00023251"/>
    </source>
</evidence>
<dbReference type="PATRIC" id="fig|1307436.3.peg.4966"/>
<dbReference type="GO" id="GO:0046677">
    <property type="term" value="P:response to antibiotic"/>
    <property type="evidence" value="ECO:0007669"/>
    <property type="project" value="UniProtKB-KW"/>
</dbReference>
<dbReference type="SUPFAM" id="SSF54593">
    <property type="entry name" value="Glyoxalase/Bleomycin resistance protein/Dihydroxybiphenyl dioxygenase"/>
    <property type="match status" value="1"/>
</dbReference>
<dbReference type="InterPro" id="IPR000335">
    <property type="entry name" value="Bleomycin-R"/>
</dbReference>
<reference evidence="6" key="1">
    <citation type="submission" date="2013-03" db="EMBL/GenBank/DDBJ databases">
        <title>Draft genome sequence of Bacillus firmus DS1.</title>
        <authorList>
            <person name="Peng D."/>
            <person name="Zhu L."/>
            <person name="Sun M."/>
        </authorList>
    </citation>
    <scope>NUCLEOTIDE SEQUENCE [LARGE SCALE GENOMIC DNA]</scope>
    <source>
        <strain evidence="6">DS1</strain>
    </source>
</reference>
<protein>
    <recommendedName>
        <fullName evidence="2">Bleomycin resistance protein</fullName>
    </recommendedName>
</protein>
<dbReference type="InterPro" id="IPR037523">
    <property type="entry name" value="VOC_core"/>
</dbReference>
<dbReference type="GO" id="GO:0051213">
    <property type="term" value="F:dioxygenase activity"/>
    <property type="evidence" value="ECO:0007669"/>
    <property type="project" value="UniProtKB-KW"/>
</dbReference>
<keyword evidence="5" id="KW-0223">Dioxygenase</keyword>
<dbReference type="eggNOG" id="COG0346">
    <property type="taxonomic scope" value="Bacteria"/>
</dbReference>